<evidence type="ECO:0000313" key="3">
    <source>
        <dbReference type="Proteomes" id="UP000197138"/>
    </source>
</evidence>
<dbReference type="EMBL" id="MTKT01003943">
    <property type="protein sequence ID" value="OWM73933.1"/>
    <property type="molecule type" value="Genomic_DNA"/>
</dbReference>
<gene>
    <name evidence="2" type="ORF">CDL15_Pgr010714</name>
</gene>
<dbReference type="AlphaFoldDB" id="A0A218WMV0"/>
<evidence type="ECO:0000313" key="2">
    <source>
        <dbReference type="EMBL" id="OWM73933.1"/>
    </source>
</evidence>
<organism evidence="2 3">
    <name type="scientific">Punica granatum</name>
    <name type="common">Pomegranate</name>
    <dbReference type="NCBI Taxonomy" id="22663"/>
    <lineage>
        <taxon>Eukaryota</taxon>
        <taxon>Viridiplantae</taxon>
        <taxon>Streptophyta</taxon>
        <taxon>Embryophyta</taxon>
        <taxon>Tracheophyta</taxon>
        <taxon>Spermatophyta</taxon>
        <taxon>Magnoliopsida</taxon>
        <taxon>eudicotyledons</taxon>
        <taxon>Gunneridae</taxon>
        <taxon>Pentapetalae</taxon>
        <taxon>rosids</taxon>
        <taxon>malvids</taxon>
        <taxon>Myrtales</taxon>
        <taxon>Lythraceae</taxon>
        <taxon>Punica</taxon>
    </lineage>
</organism>
<accession>A0A218WMV0</accession>
<feature type="compositionally biased region" description="Polar residues" evidence="1">
    <location>
        <begin position="39"/>
        <end position="51"/>
    </location>
</feature>
<reference evidence="3" key="1">
    <citation type="journal article" date="2017" name="Plant J.">
        <title>The pomegranate (Punica granatum L.) genome and the genomics of punicalagin biosynthesis.</title>
        <authorList>
            <person name="Qin G."/>
            <person name="Xu C."/>
            <person name="Ming R."/>
            <person name="Tang H."/>
            <person name="Guyot R."/>
            <person name="Kramer E.M."/>
            <person name="Hu Y."/>
            <person name="Yi X."/>
            <person name="Qi Y."/>
            <person name="Xu X."/>
            <person name="Gao Z."/>
            <person name="Pan H."/>
            <person name="Jian J."/>
            <person name="Tian Y."/>
            <person name="Yue Z."/>
            <person name="Xu Y."/>
        </authorList>
    </citation>
    <scope>NUCLEOTIDE SEQUENCE [LARGE SCALE GENOMIC DNA]</scope>
    <source>
        <strain evidence="3">cv. Dabenzi</strain>
    </source>
</reference>
<name>A0A218WMV0_PUNGR</name>
<protein>
    <submittedName>
        <fullName evidence="2">Uncharacterized protein</fullName>
    </submittedName>
</protein>
<proteinExistence type="predicted"/>
<dbReference type="Proteomes" id="UP000197138">
    <property type="component" value="Unassembled WGS sequence"/>
</dbReference>
<evidence type="ECO:0000256" key="1">
    <source>
        <dbReference type="SAM" id="MobiDB-lite"/>
    </source>
</evidence>
<comment type="caution">
    <text evidence="2">The sequence shown here is derived from an EMBL/GenBank/DDBJ whole genome shotgun (WGS) entry which is preliminary data.</text>
</comment>
<feature type="region of interest" description="Disordered" evidence="1">
    <location>
        <begin position="1"/>
        <end position="88"/>
    </location>
</feature>
<sequence length="88" mass="9594">MQVITTGVTPLLDSSTSQDGRRRSRRCFQRGQPFGPDPLSTTADTRPATSHSCRRTPGVFRRLSNTSPAPSVVRGASATGLTNFHRHE</sequence>